<dbReference type="Pfam" id="PF25917">
    <property type="entry name" value="BSH_RND"/>
    <property type="match status" value="1"/>
</dbReference>
<dbReference type="Gene3D" id="2.40.50.100">
    <property type="match status" value="1"/>
</dbReference>
<dbReference type="Pfam" id="PF25989">
    <property type="entry name" value="YknX_C"/>
    <property type="match status" value="1"/>
</dbReference>
<dbReference type="NCBIfam" id="TIGR01730">
    <property type="entry name" value="RND_mfp"/>
    <property type="match status" value="1"/>
</dbReference>
<proteinExistence type="inferred from homology"/>
<dbReference type="Pfam" id="PF25876">
    <property type="entry name" value="HH_MFP_RND"/>
    <property type="match status" value="1"/>
</dbReference>
<dbReference type="InterPro" id="IPR058624">
    <property type="entry name" value="MdtA-like_HH"/>
</dbReference>
<evidence type="ECO:0000256" key="5">
    <source>
        <dbReference type="ARBA" id="ARBA00022519"/>
    </source>
</evidence>
<dbReference type="InterPro" id="IPR006143">
    <property type="entry name" value="RND_pump_MFP"/>
</dbReference>
<evidence type="ECO:0000256" key="9">
    <source>
        <dbReference type="SAM" id="MobiDB-lite"/>
    </source>
</evidence>
<evidence type="ECO:0000256" key="7">
    <source>
        <dbReference type="ARBA" id="ARBA00023136"/>
    </source>
</evidence>
<protein>
    <submittedName>
        <fullName evidence="14">Multidrug transporter subunit MdtA</fullName>
    </submittedName>
</protein>
<name>A0A1S8DGU4_9GAMM</name>
<feature type="compositionally biased region" description="Low complexity" evidence="9">
    <location>
        <begin position="389"/>
        <end position="404"/>
    </location>
</feature>
<reference evidence="14 15" key="1">
    <citation type="submission" date="2017-01" db="EMBL/GenBank/DDBJ databases">
        <title>Draft genome sequence of Pseudomonas pachastrellae type strain CCUG 46540T from a deep sea.</title>
        <authorList>
            <person name="Gomila M."/>
            <person name="Mulet M."/>
            <person name="Lalucat J."/>
            <person name="Garcia-Valdes E."/>
        </authorList>
    </citation>
    <scope>NUCLEOTIDE SEQUENCE [LARGE SCALE GENOMIC DNA]</scope>
    <source>
        <strain evidence="14 15">CCUG 46540</strain>
    </source>
</reference>
<dbReference type="Gene3D" id="1.10.287.470">
    <property type="entry name" value="Helix hairpin bin"/>
    <property type="match status" value="1"/>
</dbReference>
<dbReference type="Proteomes" id="UP000242847">
    <property type="component" value="Unassembled WGS sequence"/>
</dbReference>
<accession>A0A1S8DGU4</accession>
<feature type="coiled-coil region" evidence="8">
    <location>
        <begin position="118"/>
        <end position="148"/>
    </location>
</feature>
<evidence type="ECO:0000256" key="6">
    <source>
        <dbReference type="ARBA" id="ARBA00023054"/>
    </source>
</evidence>
<feature type="compositionally biased region" description="Basic and acidic residues" evidence="9">
    <location>
        <begin position="405"/>
        <end position="415"/>
    </location>
</feature>
<feature type="domain" description="Multidrug resistance protein MdtA-like alpha-helical hairpin" evidence="10">
    <location>
        <begin position="120"/>
        <end position="190"/>
    </location>
</feature>
<keyword evidence="6 8" id="KW-0175">Coiled coil</keyword>
<dbReference type="EMBL" id="MUBC01000021">
    <property type="protein sequence ID" value="ONM43842.1"/>
    <property type="molecule type" value="Genomic_DNA"/>
</dbReference>
<feature type="domain" description="YknX-like C-terminal permuted SH3-like" evidence="13">
    <location>
        <begin position="316"/>
        <end position="382"/>
    </location>
</feature>
<comment type="caution">
    <text evidence="14">The sequence shown here is derived from an EMBL/GenBank/DDBJ whole genome shotgun (WGS) entry which is preliminary data.</text>
</comment>
<dbReference type="Pfam" id="PF25944">
    <property type="entry name" value="Beta-barrel_RND"/>
    <property type="match status" value="1"/>
</dbReference>
<comment type="similarity">
    <text evidence="3">Belongs to the membrane fusion protein (MFP) (TC 8.A.1) family.</text>
</comment>
<evidence type="ECO:0000256" key="1">
    <source>
        <dbReference type="ARBA" id="ARBA00004533"/>
    </source>
</evidence>
<keyword evidence="4" id="KW-1003">Cell membrane</keyword>
<comment type="subcellular location">
    <subcellularLocation>
        <location evidence="1">Cell inner membrane</location>
    </subcellularLocation>
    <subcellularLocation>
        <location evidence="2">Membrane</location>
        <topology evidence="2">Lipid-anchor</topology>
    </subcellularLocation>
</comment>
<evidence type="ECO:0000259" key="11">
    <source>
        <dbReference type="Pfam" id="PF25917"/>
    </source>
</evidence>
<dbReference type="InterPro" id="IPR058637">
    <property type="entry name" value="YknX-like_C"/>
</dbReference>
<feature type="domain" description="Multidrug resistance protein MdtA-like barrel-sandwich hybrid" evidence="11">
    <location>
        <begin position="80"/>
        <end position="222"/>
    </location>
</feature>
<dbReference type="PANTHER" id="PTHR30469:SF12">
    <property type="entry name" value="MULTIDRUG RESISTANCE PROTEIN MDTA"/>
    <property type="match status" value="1"/>
</dbReference>
<gene>
    <name evidence="14" type="ORF">BXT89_10950</name>
</gene>
<dbReference type="InterPro" id="IPR058626">
    <property type="entry name" value="MdtA-like_b-barrel"/>
</dbReference>
<dbReference type="Gene3D" id="2.40.420.20">
    <property type="match status" value="1"/>
</dbReference>
<dbReference type="STRING" id="254161.SAMN05216256_105162"/>
<evidence type="ECO:0000259" key="10">
    <source>
        <dbReference type="Pfam" id="PF25876"/>
    </source>
</evidence>
<dbReference type="GO" id="GO:0015562">
    <property type="term" value="F:efflux transmembrane transporter activity"/>
    <property type="evidence" value="ECO:0007669"/>
    <property type="project" value="TreeGrafter"/>
</dbReference>
<keyword evidence="7" id="KW-0472">Membrane</keyword>
<dbReference type="GO" id="GO:1990281">
    <property type="term" value="C:efflux pump complex"/>
    <property type="evidence" value="ECO:0007669"/>
    <property type="project" value="TreeGrafter"/>
</dbReference>
<feature type="domain" description="Multidrug resistance protein MdtA-like beta-barrel" evidence="12">
    <location>
        <begin position="227"/>
        <end position="309"/>
    </location>
</feature>
<dbReference type="SUPFAM" id="SSF111369">
    <property type="entry name" value="HlyD-like secretion proteins"/>
    <property type="match status" value="1"/>
</dbReference>
<evidence type="ECO:0000313" key="15">
    <source>
        <dbReference type="Proteomes" id="UP000242847"/>
    </source>
</evidence>
<keyword evidence="5" id="KW-0997">Cell inner membrane</keyword>
<evidence type="ECO:0000259" key="12">
    <source>
        <dbReference type="Pfam" id="PF25944"/>
    </source>
</evidence>
<dbReference type="AlphaFoldDB" id="A0A1S8DGU4"/>
<evidence type="ECO:0000313" key="14">
    <source>
        <dbReference type="EMBL" id="ONM43842.1"/>
    </source>
</evidence>
<keyword evidence="15" id="KW-1185">Reference proteome</keyword>
<organism evidence="14 15">
    <name type="scientific">Halopseudomonas pachastrellae</name>
    <dbReference type="NCBI Taxonomy" id="254161"/>
    <lineage>
        <taxon>Bacteria</taxon>
        <taxon>Pseudomonadati</taxon>
        <taxon>Pseudomonadota</taxon>
        <taxon>Gammaproteobacteria</taxon>
        <taxon>Pseudomonadales</taxon>
        <taxon>Pseudomonadaceae</taxon>
        <taxon>Halopseudomonas</taxon>
    </lineage>
</organism>
<evidence type="ECO:0000256" key="4">
    <source>
        <dbReference type="ARBA" id="ARBA00022475"/>
    </source>
</evidence>
<evidence type="ECO:0000259" key="13">
    <source>
        <dbReference type="Pfam" id="PF25989"/>
    </source>
</evidence>
<evidence type="ECO:0000256" key="8">
    <source>
        <dbReference type="SAM" id="Coils"/>
    </source>
</evidence>
<feature type="region of interest" description="Disordered" evidence="9">
    <location>
        <begin position="385"/>
        <end position="415"/>
    </location>
</feature>
<sequence>MTFMSSSALFSRTRVKWLLLLAAIVAALVFAWYQFSGSAAPAPMSHRMAFGAPAVVRVEPAQRSELDVQIKSIGTVTPLNTVIVQSRVNGVLERVVFEEGSAVEQGDLLAEVDPLPYKAQLEQAEGQLQQSRATLENARADLALYETLWEQDSIARQQLSDQRAMVNELLGTVRANQAAVDDARLQLSWTRITAPLSGRLGLRKVDQGNLVTGSEAEGIVSITQMQPIAVNFTVPEVDVPALRSSFRGEEPLKVEVLDRNDQQVIATGNLTTLDNQIDTATGTLRVRGQFANEDEALFPNQFVNVRLRLSTLRDVVTIASDAVQFGNSRTYVYVVEDSKAYVREVTLGASADGRVAVTSGLQAGEQVVLEGLDRLRDGKEVVIPDAEGEVAAAPPATETAQRPGNGERRGPRPAN</sequence>
<dbReference type="PANTHER" id="PTHR30469">
    <property type="entry name" value="MULTIDRUG RESISTANCE PROTEIN MDTA"/>
    <property type="match status" value="1"/>
</dbReference>
<evidence type="ECO:0000256" key="2">
    <source>
        <dbReference type="ARBA" id="ARBA00004635"/>
    </source>
</evidence>
<dbReference type="InterPro" id="IPR058625">
    <property type="entry name" value="MdtA-like_BSH"/>
</dbReference>
<evidence type="ECO:0000256" key="3">
    <source>
        <dbReference type="ARBA" id="ARBA00009477"/>
    </source>
</evidence>
<dbReference type="Gene3D" id="2.40.30.170">
    <property type="match status" value="1"/>
</dbReference>